<evidence type="ECO:0000313" key="3">
    <source>
        <dbReference type="Proteomes" id="UP000677054"/>
    </source>
</evidence>
<dbReference type="EMBL" id="CAJPEV010001753">
    <property type="protein sequence ID" value="CAG0894197.1"/>
    <property type="molecule type" value="Genomic_DNA"/>
</dbReference>
<organism evidence="2">
    <name type="scientific">Darwinula stevensoni</name>
    <dbReference type="NCBI Taxonomy" id="69355"/>
    <lineage>
        <taxon>Eukaryota</taxon>
        <taxon>Metazoa</taxon>
        <taxon>Ecdysozoa</taxon>
        <taxon>Arthropoda</taxon>
        <taxon>Crustacea</taxon>
        <taxon>Oligostraca</taxon>
        <taxon>Ostracoda</taxon>
        <taxon>Podocopa</taxon>
        <taxon>Podocopida</taxon>
        <taxon>Darwinulocopina</taxon>
        <taxon>Darwinuloidea</taxon>
        <taxon>Darwinulidae</taxon>
        <taxon>Darwinula</taxon>
    </lineage>
</organism>
<dbReference type="Gene3D" id="2.30.30.390">
    <property type="entry name" value="Hemimethylated DNA-binding domain"/>
    <property type="match status" value="1"/>
</dbReference>
<dbReference type="PANTHER" id="PTHR48439:SF1">
    <property type="entry name" value="HEMIMETHYLATED DNA-BINDING DOMAIN-CONTAINING PROTEIN"/>
    <property type="match status" value="1"/>
</dbReference>
<dbReference type="Proteomes" id="UP000677054">
    <property type="component" value="Unassembled WGS sequence"/>
</dbReference>
<dbReference type="InterPro" id="IPR053189">
    <property type="entry name" value="Clp_protease_adapter_ClpF"/>
</dbReference>
<gene>
    <name evidence="2" type="ORF">DSTB1V02_LOCUS8055</name>
</gene>
<name>A0A7R9A5D9_9CRUS</name>
<keyword evidence="3" id="KW-1185">Reference proteome</keyword>
<dbReference type="EMBL" id="LR901270">
    <property type="protein sequence ID" value="CAD7248235.1"/>
    <property type="molecule type" value="Genomic_DNA"/>
</dbReference>
<dbReference type="OrthoDB" id="28868at2759"/>
<dbReference type="SMART" id="SM00992">
    <property type="entry name" value="YccV-like"/>
    <property type="match status" value="1"/>
</dbReference>
<dbReference type="PANTHER" id="PTHR48439">
    <property type="entry name" value="HEMIMETHYLATED DNA-BINDING DOMAIN-CONTAINING PROTEIN"/>
    <property type="match status" value="1"/>
</dbReference>
<evidence type="ECO:0000259" key="1">
    <source>
        <dbReference type="SMART" id="SM00992"/>
    </source>
</evidence>
<dbReference type="NCBIfam" id="TIGR02097">
    <property type="entry name" value="yccV"/>
    <property type="match status" value="1"/>
</dbReference>
<reference evidence="2" key="1">
    <citation type="submission" date="2020-11" db="EMBL/GenBank/DDBJ databases">
        <authorList>
            <person name="Tran Van P."/>
        </authorList>
    </citation>
    <scope>NUCLEOTIDE SEQUENCE</scope>
</reference>
<proteinExistence type="predicted"/>
<dbReference type="InterPro" id="IPR036623">
    <property type="entry name" value="Hemimethylated_DNA-bd_sf"/>
</dbReference>
<accession>A0A7R9A5D9</accession>
<evidence type="ECO:0000313" key="2">
    <source>
        <dbReference type="EMBL" id="CAD7248235.1"/>
    </source>
</evidence>
<dbReference type="Pfam" id="PF08755">
    <property type="entry name" value="YccV-like"/>
    <property type="match status" value="1"/>
</dbReference>
<dbReference type="GO" id="GO:0003677">
    <property type="term" value="F:DNA binding"/>
    <property type="evidence" value="ECO:0007669"/>
    <property type="project" value="InterPro"/>
</dbReference>
<protein>
    <recommendedName>
        <fullName evidence="1">Hemimethylated DNA-binding domain-containing protein</fullName>
    </recommendedName>
</protein>
<dbReference type="InterPro" id="IPR011722">
    <property type="entry name" value="Hemimethylated_DNA-bd_dom"/>
</dbReference>
<feature type="domain" description="Hemimethylated DNA-binding" evidence="1">
    <location>
        <begin position="2"/>
        <end position="98"/>
    </location>
</feature>
<dbReference type="AlphaFoldDB" id="A0A7R9A5D9"/>
<dbReference type="SUPFAM" id="SSF141255">
    <property type="entry name" value="YccV-like"/>
    <property type="match status" value="1"/>
</dbReference>
<sequence>MRIGQVFQHRTEGYRGVIIGWDRTARAPEDWLQHMHRGHPDWKSKPNYAALVDTRDRTIPQMTYVVEDNIVIVRNTKVMHPAVDDYFESWDGAQYIPRPWLRHMYPQD</sequence>